<evidence type="ECO:0000313" key="4">
    <source>
        <dbReference type="Proteomes" id="UP001233999"/>
    </source>
</evidence>
<reference evidence="3" key="1">
    <citation type="journal article" date="2023" name="IScience">
        <title>Live-bearing cockroach genome reveals convergent evolutionary mechanisms linked to viviparity in insects and beyond.</title>
        <authorList>
            <person name="Fouks B."/>
            <person name="Harrison M.C."/>
            <person name="Mikhailova A.A."/>
            <person name="Marchal E."/>
            <person name="English S."/>
            <person name="Carruthers M."/>
            <person name="Jennings E.C."/>
            <person name="Chiamaka E.L."/>
            <person name="Frigard R.A."/>
            <person name="Pippel M."/>
            <person name="Attardo G.M."/>
            <person name="Benoit J.B."/>
            <person name="Bornberg-Bauer E."/>
            <person name="Tobe S.S."/>
        </authorList>
    </citation>
    <scope>NUCLEOTIDE SEQUENCE</scope>
    <source>
        <strain evidence="3">Stay&amp;Tobe</strain>
    </source>
</reference>
<feature type="transmembrane region" description="Helical" evidence="2">
    <location>
        <begin position="26"/>
        <end position="54"/>
    </location>
</feature>
<evidence type="ECO:0000256" key="2">
    <source>
        <dbReference type="SAM" id="Phobius"/>
    </source>
</evidence>
<evidence type="ECO:0000256" key="1">
    <source>
        <dbReference type="SAM" id="MobiDB-lite"/>
    </source>
</evidence>
<proteinExistence type="predicted"/>
<dbReference type="EMBL" id="JASPKZ010002685">
    <property type="protein sequence ID" value="KAJ9595200.1"/>
    <property type="molecule type" value="Genomic_DNA"/>
</dbReference>
<keyword evidence="2" id="KW-0812">Transmembrane</keyword>
<keyword evidence="2" id="KW-1133">Transmembrane helix</keyword>
<dbReference type="AlphaFoldDB" id="A0AAD8AAT0"/>
<keyword evidence="2" id="KW-0472">Membrane</keyword>
<comment type="caution">
    <text evidence="3">The sequence shown here is derived from an EMBL/GenBank/DDBJ whole genome shotgun (WGS) entry which is preliminary data.</text>
</comment>
<feature type="non-terminal residue" evidence="3">
    <location>
        <position position="1"/>
    </location>
</feature>
<name>A0AAD8AAT0_DIPPU</name>
<feature type="non-terminal residue" evidence="3">
    <location>
        <position position="108"/>
    </location>
</feature>
<protein>
    <submittedName>
        <fullName evidence="3">Uncharacterized protein</fullName>
    </submittedName>
</protein>
<keyword evidence="4" id="KW-1185">Reference proteome</keyword>
<accession>A0AAD8AAT0</accession>
<gene>
    <name evidence="3" type="ORF">L9F63_013509</name>
</gene>
<organism evidence="3 4">
    <name type="scientific">Diploptera punctata</name>
    <name type="common">Pacific beetle cockroach</name>
    <dbReference type="NCBI Taxonomy" id="6984"/>
    <lineage>
        <taxon>Eukaryota</taxon>
        <taxon>Metazoa</taxon>
        <taxon>Ecdysozoa</taxon>
        <taxon>Arthropoda</taxon>
        <taxon>Hexapoda</taxon>
        <taxon>Insecta</taxon>
        <taxon>Pterygota</taxon>
        <taxon>Neoptera</taxon>
        <taxon>Polyneoptera</taxon>
        <taxon>Dictyoptera</taxon>
        <taxon>Blattodea</taxon>
        <taxon>Blaberoidea</taxon>
        <taxon>Blaberidae</taxon>
        <taxon>Diplopterinae</taxon>
        <taxon>Diploptera</taxon>
    </lineage>
</organism>
<dbReference type="Proteomes" id="UP001233999">
    <property type="component" value="Unassembled WGS sequence"/>
</dbReference>
<reference evidence="3" key="2">
    <citation type="submission" date="2023-05" db="EMBL/GenBank/DDBJ databases">
        <authorList>
            <person name="Fouks B."/>
        </authorList>
    </citation>
    <scope>NUCLEOTIDE SEQUENCE</scope>
    <source>
        <strain evidence="3">Stay&amp;Tobe</strain>
        <tissue evidence="3">Testes</tissue>
    </source>
</reference>
<feature type="region of interest" description="Disordered" evidence="1">
    <location>
        <begin position="83"/>
        <end position="108"/>
    </location>
</feature>
<evidence type="ECO:0000313" key="3">
    <source>
        <dbReference type="EMBL" id="KAJ9595200.1"/>
    </source>
</evidence>
<sequence length="108" mass="12172">HHCCEVPGCIMMKVCLRGHHAQSPLWVVGVVPFSAVALLEAPWTVGYYACVHWFRFRQSFSQMKQPCQQSEENNNFNLQLGVERGKSPSSSAQVAKVGHRLSTSSRWL</sequence>